<dbReference type="Pfam" id="PF13975">
    <property type="entry name" value="gag-asp_proteas"/>
    <property type="match status" value="1"/>
</dbReference>
<keyword evidence="2" id="KW-0378">Hydrolase</keyword>
<accession>A0A7W9C794</accession>
<dbReference type="InterPro" id="IPR001969">
    <property type="entry name" value="Aspartic_peptidase_AS"/>
</dbReference>
<evidence type="ECO:0000313" key="3">
    <source>
        <dbReference type="Proteomes" id="UP000527324"/>
    </source>
</evidence>
<dbReference type="RefSeq" id="WP_183216894.1">
    <property type="nucleotide sequence ID" value="NZ_CAJFZW010000011.1"/>
</dbReference>
<dbReference type="Gene3D" id="2.40.70.10">
    <property type="entry name" value="Acid Proteases"/>
    <property type="match status" value="1"/>
</dbReference>
<dbReference type="GO" id="GO:0004190">
    <property type="term" value="F:aspartic-type endopeptidase activity"/>
    <property type="evidence" value="ECO:0007669"/>
    <property type="project" value="InterPro"/>
</dbReference>
<dbReference type="InterPro" id="IPR034122">
    <property type="entry name" value="Retropepsin-like_bacterial"/>
</dbReference>
<dbReference type="PROSITE" id="PS00141">
    <property type="entry name" value="ASP_PROTEASE"/>
    <property type="match status" value="1"/>
</dbReference>
<dbReference type="EMBL" id="JACHOQ010000004">
    <property type="protein sequence ID" value="MBB5740431.1"/>
    <property type="molecule type" value="Genomic_DNA"/>
</dbReference>
<dbReference type="InterPro" id="IPR011969">
    <property type="entry name" value="Clan_AA_Asp_peptidase_C"/>
</dbReference>
<dbReference type="GO" id="GO:0006508">
    <property type="term" value="P:proteolysis"/>
    <property type="evidence" value="ECO:0007669"/>
    <property type="project" value="UniProtKB-KW"/>
</dbReference>
<name>A0A7W9C794_9CAUL</name>
<dbReference type="NCBIfam" id="TIGR02281">
    <property type="entry name" value="clan_AA_DTGA"/>
    <property type="match status" value="1"/>
</dbReference>
<evidence type="ECO:0000256" key="1">
    <source>
        <dbReference type="SAM" id="SignalP"/>
    </source>
</evidence>
<gene>
    <name evidence="2" type="ORF">GGQ93_002149</name>
</gene>
<keyword evidence="1" id="KW-0732">Signal</keyword>
<organism evidence="2 3">
    <name type="scientific">Brevundimonas aurantiaca</name>
    <dbReference type="NCBI Taxonomy" id="74316"/>
    <lineage>
        <taxon>Bacteria</taxon>
        <taxon>Pseudomonadati</taxon>
        <taxon>Pseudomonadota</taxon>
        <taxon>Alphaproteobacteria</taxon>
        <taxon>Caulobacterales</taxon>
        <taxon>Caulobacteraceae</taxon>
        <taxon>Brevundimonas</taxon>
    </lineage>
</organism>
<feature type="chain" id="PRO_5030895320" evidence="1">
    <location>
        <begin position="24"/>
        <end position="174"/>
    </location>
</feature>
<evidence type="ECO:0000313" key="2">
    <source>
        <dbReference type="EMBL" id="MBB5740431.1"/>
    </source>
</evidence>
<protein>
    <submittedName>
        <fullName evidence="2">Aspartyl protease family protein</fullName>
    </submittedName>
</protein>
<feature type="signal peptide" evidence="1">
    <location>
        <begin position="1"/>
        <end position="23"/>
    </location>
</feature>
<dbReference type="Proteomes" id="UP000527324">
    <property type="component" value="Unassembled WGS sequence"/>
</dbReference>
<dbReference type="InterPro" id="IPR021109">
    <property type="entry name" value="Peptidase_aspartic_dom_sf"/>
</dbReference>
<sequence length="174" mass="17778">MIRIDLQSVVVLGASLAASFATALAIRHLDGGEPALAAAQPERLVVAPASASGTATQVVKGPDGHYWAQATIEGRAVRVLIDTGASVVALTRADARRLGVDPEPDAFTGRVQTASGLARAAPVELAAVSVAGARVERVQALVVEEGLAYSLLGMSYLGRLSAFEATPAGLTLRP</sequence>
<keyword evidence="3" id="KW-1185">Reference proteome</keyword>
<keyword evidence="2" id="KW-0645">Protease</keyword>
<dbReference type="SUPFAM" id="SSF50630">
    <property type="entry name" value="Acid proteases"/>
    <property type="match status" value="1"/>
</dbReference>
<dbReference type="AlphaFoldDB" id="A0A7W9C794"/>
<proteinExistence type="predicted"/>
<comment type="caution">
    <text evidence="2">The sequence shown here is derived from an EMBL/GenBank/DDBJ whole genome shotgun (WGS) entry which is preliminary data.</text>
</comment>
<reference evidence="2 3" key="1">
    <citation type="submission" date="2020-08" db="EMBL/GenBank/DDBJ databases">
        <title>Genomic Encyclopedia of Type Strains, Phase IV (KMG-IV): sequencing the most valuable type-strain genomes for metagenomic binning, comparative biology and taxonomic classification.</title>
        <authorList>
            <person name="Goeker M."/>
        </authorList>
    </citation>
    <scope>NUCLEOTIDE SEQUENCE [LARGE SCALE GENOMIC DNA]</scope>
    <source>
        <strain evidence="2 3">DSM 4731</strain>
    </source>
</reference>
<dbReference type="CDD" id="cd05483">
    <property type="entry name" value="retropepsin_like_bacteria"/>
    <property type="match status" value="1"/>
</dbReference>